<accession>A0A1U6ITQ6</accession>
<reference evidence="3" key="1">
    <citation type="submission" date="2017-02" db="EMBL/GenBank/DDBJ databases">
        <authorList>
            <person name="Varghese N."/>
            <person name="Submissions S."/>
        </authorList>
    </citation>
    <scope>NUCLEOTIDE SEQUENCE [LARGE SCALE GENOMIC DNA]</scope>
    <source>
        <strain evidence="3">SM117</strain>
    </source>
</reference>
<dbReference type="Pfam" id="PF07929">
    <property type="entry name" value="PRiA4_ORF3"/>
    <property type="match status" value="1"/>
</dbReference>
<dbReference type="PANTHER" id="PTHR41878">
    <property type="entry name" value="LEXA REPRESSOR-RELATED"/>
    <property type="match status" value="1"/>
</dbReference>
<dbReference type="RefSeq" id="WP_079731919.1">
    <property type="nucleotide sequence ID" value="NZ_FVZE01000014.1"/>
</dbReference>
<sequence length="212" mass="23883">MTARSTDRPTAIDSFLQIATLRIELKDSNPPIWRLVEVPTSVTLKVLHDIVQAAMGWFDYHLWEMRIDGQTYGLPMEDDWGTAPRKIAARVRLRDVLAPGTTTIAYSYDFGDDWQHTLTLSDVRQGDPALAYPRFIDGERDCPPEDCGGISGFYDMLEIRSDPTHEQHAEINDWLDGYDPGELDTLPIEASLARIAARRNAAAKRIVKPKAT</sequence>
<dbReference type="EMBL" id="FVZE01000014">
    <property type="protein sequence ID" value="SLK11405.1"/>
    <property type="molecule type" value="Genomic_DNA"/>
</dbReference>
<dbReference type="STRING" id="428990.SAMN06295987_11444"/>
<dbReference type="InterPro" id="IPR024047">
    <property type="entry name" value="MM3350-like_sf"/>
</dbReference>
<feature type="domain" description="Plasmid pRiA4b Orf3-like" evidence="1">
    <location>
        <begin position="18"/>
        <end position="184"/>
    </location>
</feature>
<dbReference type="PANTHER" id="PTHR41878:SF1">
    <property type="entry name" value="TNPR PROTEIN"/>
    <property type="match status" value="1"/>
</dbReference>
<evidence type="ECO:0000313" key="2">
    <source>
        <dbReference type="EMBL" id="SLK11405.1"/>
    </source>
</evidence>
<dbReference type="Proteomes" id="UP000190989">
    <property type="component" value="Unassembled WGS sequence"/>
</dbReference>
<organism evidence="2 3">
    <name type="scientific">Novosphingobium mathurense</name>
    <dbReference type="NCBI Taxonomy" id="428990"/>
    <lineage>
        <taxon>Bacteria</taxon>
        <taxon>Pseudomonadati</taxon>
        <taxon>Pseudomonadota</taxon>
        <taxon>Alphaproteobacteria</taxon>
        <taxon>Sphingomonadales</taxon>
        <taxon>Sphingomonadaceae</taxon>
        <taxon>Novosphingobium</taxon>
    </lineage>
</organism>
<dbReference type="SUPFAM" id="SSF159941">
    <property type="entry name" value="MM3350-like"/>
    <property type="match status" value="1"/>
</dbReference>
<keyword evidence="3" id="KW-1185">Reference proteome</keyword>
<evidence type="ECO:0000313" key="3">
    <source>
        <dbReference type="Proteomes" id="UP000190989"/>
    </source>
</evidence>
<dbReference type="InterPro" id="IPR012912">
    <property type="entry name" value="Plasmid_pRiA4b_Orf3-like"/>
</dbReference>
<proteinExistence type="predicted"/>
<name>A0A1U6ITQ6_9SPHN</name>
<gene>
    <name evidence="2" type="ORF">SAMN06295987_11444</name>
</gene>
<dbReference type="Gene3D" id="3.10.290.30">
    <property type="entry name" value="MM3350-like"/>
    <property type="match status" value="1"/>
</dbReference>
<evidence type="ECO:0000259" key="1">
    <source>
        <dbReference type="Pfam" id="PF07929"/>
    </source>
</evidence>
<protein>
    <submittedName>
        <fullName evidence="2">PRiA4b ORF-3-like protein</fullName>
    </submittedName>
</protein>
<dbReference type="AlphaFoldDB" id="A0A1U6ITQ6"/>